<name>A0A6G7PX04_9BACT</name>
<dbReference type="KEGG" id="tav:G4V39_06555"/>
<gene>
    <name evidence="1" type="ORF">G4V39_06555</name>
</gene>
<evidence type="ECO:0000313" key="1">
    <source>
        <dbReference type="EMBL" id="QIJ71943.1"/>
    </source>
</evidence>
<keyword evidence="2" id="KW-1185">Reference proteome</keyword>
<dbReference type="RefSeq" id="WP_166032160.1">
    <property type="nucleotide sequence ID" value="NZ_CP048877.1"/>
</dbReference>
<sequence length="70" mass="8563">MRLQELYSSHLKSVAYDPQRQTLLVEFRNGALYEFYQVPEEVFRGLISASSHGRFFNRHIRQRFPYRRLR</sequence>
<proteinExistence type="predicted"/>
<dbReference type="Pfam" id="PF13619">
    <property type="entry name" value="KTSC"/>
    <property type="match status" value="1"/>
</dbReference>
<dbReference type="EMBL" id="CP048877">
    <property type="protein sequence ID" value="QIJ71943.1"/>
    <property type="molecule type" value="Genomic_DNA"/>
</dbReference>
<dbReference type="AlphaFoldDB" id="A0A6G7PX04"/>
<reference evidence="1 2" key="1">
    <citation type="submission" date="2020-02" db="EMBL/GenBank/DDBJ databases">
        <title>Genome analysis of Thermosulfuriphilus ammonigenes ST65T, an anaerobic thermophilic chemolithoautotrophic bacterium isolated from a deep-sea hydrothermal vent.</title>
        <authorList>
            <person name="Slobodkina G."/>
            <person name="Allioux M."/>
            <person name="Merkel A."/>
            <person name="Alain K."/>
            <person name="Jebbar M."/>
            <person name="Slobodkin A."/>
        </authorList>
    </citation>
    <scope>NUCLEOTIDE SEQUENCE [LARGE SCALE GENOMIC DNA]</scope>
    <source>
        <strain evidence="1 2">ST65</strain>
    </source>
</reference>
<dbReference type="Proteomes" id="UP000502179">
    <property type="component" value="Chromosome"/>
</dbReference>
<dbReference type="InterPro" id="IPR025309">
    <property type="entry name" value="KTSC_dom"/>
</dbReference>
<evidence type="ECO:0000313" key="2">
    <source>
        <dbReference type="Proteomes" id="UP000502179"/>
    </source>
</evidence>
<organism evidence="1 2">
    <name type="scientific">Thermosulfuriphilus ammonigenes</name>
    <dbReference type="NCBI Taxonomy" id="1936021"/>
    <lineage>
        <taxon>Bacteria</taxon>
        <taxon>Pseudomonadati</taxon>
        <taxon>Thermodesulfobacteriota</taxon>
        <taxon>Thermodesulfobacteria</taxon>
        <taxon>Thermodesulfobacteriales</taxon>
        <taxon>Thermodesulfobacteriaceae</taxon>
        <taxon>Thermosulfuriphilus</taxon>
    </lineage>
</organism>
<protein>
    <submittedName>
        <fullName evidence="1">KTSC domain-containing protein</fullName>
    </submittedName>
</protein>
<accession>A0A6G7PX04</accession>